<organism evidence="14 22">
    <name type="scientific">Phocaeicola plebeius</name>
    <dbReference type="NCBI Taxonomy" id="310297"/>
    <lineage>
        <taxon>Bacteria</taxon>
        <taxon>Pseudomonadati</taxon>
        <taxon>Bacteroidota</taxon>
        <taxon>Bacteroidia</taxon>
        <taxon>Bacteroidales</taxon>
        <taxon>Bacteroidaceae</taxon>
        <taxon>Phocaeicola</taxon>
    </lineage>
</organism>
<evidence type="ECO:0000313" key="20">
    <source>
        <dbReference type="Proteomes" id="UP000284916"/>
    </source>
</evidence>
<comment type="caution">
    <text evidence="14">The sequence shown here is derived from an EMBL/GenBank/DDBJ whole genome shotgun (WGS) entry which is preliminary data.</text>
</comment>
<gene>
    <name evidence="6" type="ORF">BHV76_04165</name>
    <name evidence="13" type="ORF">DW035_00230</name>
    <name evidence="12" type="ORF">DW204_00465</name>
    <name evidence="11" type="ORF">DW653_09080</name>
    <name evidence="10" type="ORF">DWY14_06555</name>
    <name evidence="14" type="ORF">DWZ34_07685</name>
    <name evidence="9" type="ORF">DXB87_07725</name>
    <name evidence="8" type="ORF">DXC17_16770</name>
    <name evidence="7" type="ORF">DXD04_03765</name>
    <name evidence="5" type="ORF">K8V40_04110</name>
</gene>
<dbReference type="EMBL" id="QSTW01000008">
    <property type="protein sequence ID" value="RGM91392.1"/>
    <property type="molecule type" value="Genomic_DNA"/>
</dbReference>
<evidence type="ECO:0000313" key="19">
    <source>
        <dbReference type="Proteomes" id="UP000283485"/>
    </source>
</evidence>
<dbReference type="SUPFAM" id="SSF51215">
    <property type="entry name" value="Regulatory protein AraC"/>
    <property type="match status" value="1"/>
</dbReference>
<evidence type="ECO:0000313" key="21">
    <source>
        <dbReference type="Proteomes" id="UP000284998"/>
    </source>
</evidence>
<evidence type="ECO:0000313" key="14">
    <source>
        <dbReference type="EMBL" id="RHM97347.1"/>
    </source>
</evidence>
<evidence type="ECO:0000313" key="12">
    <source>
        <dbReference type="EMBL" id="RHH51939.1"/>
    </source>
</evidence>
<dbReference type="GO" id="GO:0043565">
    <property type="term" value="F:sequence-specific DNA binding"/>
    <property type="evidence" value="ECO:0007669"/>
    <property type="project" value="InterPro"/>
</dbReference>
<evidence type="ECO:0000313" key="11">
    <source>
        <dbReference type="EMBL" id="RHF90475.1"/>
    </source>
</evidence>
<evidence type="ECO:0000313" key="15">
    <source>
        <dbReference type="Proteomes" id="UP000186685"/>
    </source>
</evidence>
<evidence type="ECO:0000313" key="18">
    <source>
        <dbReference type="Proteomes" id="UP000260862"/>
    </source>
</evidence>
<keyword evidence="18" id="KW-1185">Reference proteome</keyword>
<dbReference type="Proteomes" id="UP000284998">
    <property type="component" value="Unassembled WGS sequence"/>
</dbReference>
<dbReference type="InterPro" id="IPR009057">
    <property type="entry name" value="Homeodomain-like_sf"/>
</dbReference>
<dbReference type="GO" id="GO:0003700">
    <property type="term" value="F:DNA-binding transcription factor activity"/>
    <property type="evidence" value="ECO:0007669"/>
    <property type="project" value="InterPro"/>
</dbReference>
<dbReference type="InterPro" id="IPR003313">
    <property type="entry name" value="AraC-bd"/>
</dbReference>
<evidence type="ECO:0000313" key="6">
    <source>
        <dbReference type="EMBL" id="OKZ11348.1"/>
    </source>
</evidence>
<feature type="domain" description="HTH araC/xylS-type" evidence="4">
    <location>
        <begin position="195"/>
        <end position="293"/>
    </location>
</feature>
<keyword evidence="2" id="KW-0238">DNA-binding</keyword>
<reference evidence="16 17" key="2">
    <citation type="submission" date="2018-08" db="EMBL/GenBank/DDBJ databases">
        <title>A genome reference for cultivated species of the human gut microbiota.</title>
        <authorList>
            <person name="Zou Y."/>
            <person name="Xue W."/>
            <person name="Luo G."/>
        </authorList>
    </citation>
    <scope>NUCLEOTIDE SEQUENCE [LARGE SCALE GENOMIC DNA]</scope>
    <source>
        <strain evidence="10 23">AF24-16AC</strain>
        <strain evidence="14 22">AF31-28B-AC</strain>
        <strain evidence="13 20">AF39-11</strain>
        <strain evidence="12 21">AM17-44</strain>
        <strain evidence="11 19">AM23-23</strain>
        <strain evidence="9 17">OM06-2</strain>
        <strain evidence="8 16">OM08-14</strain>
        <strain evidence="7 18">TF10-3AC</strain>
    </source>
</reference>
<dbReference type="EMBL" id="QRJS01000001">
    <property type="protein sequence ID" value="RHH51939.1"/>
    <property type="molecule type" value="Genomic_DNA"/>
</dbReference>
<dbReference type="AlphaFoldDB" id="A0A1Q6GK68"/>
<dbReference type="STRING" id="310297.BHV76_04165"/>
<sequence length="297" mass="34782">MEKNSVNYKYLVRSPRDIDWGITVDTVGSEPIPPNYPVYPPRTGHPDAFYFTPSRGRVLDSYQLLYITHGKGYFYTSPDTFIEIKEGDILILQPHVWHSYFPDKKTGWQEYWIGFQGINMDSRFQNNFFAKDQIVYHIGVQDSIVKLYEQAIQVAMEEKAACQQYLAGIANLILGMTMYYSQNYEFDNKATEQISKAKVFIRENLLKGIGPEEVADSLHMSYSWFRKLFKEYTGLSPAHYIQELKIQQAKDLLATTQRSTKEIAYYLTFDDIPYFTKVFKKYTGYTPQSYRKKFGRE</sequence>
<dbReference type="PANTHER" id="PTHR43280">
    <property type="entry name" value="ARAC-FAMILY TRANSCRIPTIONAL REGULATOR"/>
    <property type="match status" value="1"/>
</dbReference>
<evidence type="ECO:0000313" key="16">
    <source>
        <dbReference type="Proteomes" id="UP000260780"/>
    </source>
</evidence>
<dbReference type="Gene3D" id="1.10.10.60">
    <property type="entry name" value="Homeodomain-like"/>
    <property type="match status" value="2"/>
</dbReference>
<keyword evidence="3" id="KW-0804">Transcription</keyword>
<dbReference type="EMBL" id="QRQK01000012">
    <property type="protein sequence ID" value="RHM97347.1"/>
    <property type="molecule type" value="Genomic_DNA"/>
</dbReference>
<evidence type="ECO:0000256" key="1">
    <source>
        <dbReference type="ARBA" id="ARBA00023015"/>
    </source>
</evidence>
<evidence type="ECO:0000313" key="22">
    <source>
        <dbReference type="Proteomes" id="UP000285109"/>
    </source>
</evidence>
<dbReference type="EMBL" id="QRUY01000011">
    <property type="protein sequence ID" value="RGS08263.1"/>
    <property type="molecule type" value="Genomic_DNA"/>
</dbReference>
<dbReference type="Proteomes" id="UP000285109">
    <property type="component" value="Unassembled WGS sequence"/>
</dbReference>
<evidence type="ECO:0000313" key="5">
    <source>
        <dbReference type="EMBL" id="HJF80823.1"/>
    </source>
</evidence>
<dbReference type="SMART" id="SM00342">
    <property type="entry name" value="HTH_ARAC"/>
    <property type="match status" value="1"/>
</dbReference>
<protein>
    <submittedName>
        <fullName evidence="14">AraC family transcriptional regulator</fullName>
    </submittedName>
</protein>
<dbReference type="PANTHER" id="PTHR43280:SF30">
    <property type="entry name" value="MMSAB OPERON REGULATORY PROTEIN"/>
    <property type="match status" value="1"/>
</dbReference>
<dbReference type="EMBL" id="QROI01000001">
    <property type="protein sequence ID" value="RHL20098.1"/>
    <property type="molecule type" value="Genomic_DNA"/>
</dbReference>
<dbReference type="EMBL" id="DYWE01000047">
    <property type="protein sequence ID" value="HJF80823.1"/>
    <property type="molecule type" value="Genomic_DNA"/>
</dbReference>
<dbReference type="Proteomes" id="UP000285750">
    <property type="component" value="Unassembled WGS sequence"/>
</dbReference>
<evidence type="ECO:0000313" key="10">
    <source>
        <dbReference type="EMBL" id="RGS08263.1"/>
    </source>
</evidence>
<keyword evidence="1" id="KW-0805">Transcription regulation</keyword>
<dbReference type="Proteomes" id="UP000260780">
    <property type="component" value="Unassembled WGS sequence"/>
</dbReference>
<dbReference type="InterPro" id="IPR037923">
    <property type="entry name" value="HTH-like"/>
</dbReference>
<dbReference type="EMBL" id="QRHQ01000015">
    <property type="protein sequence ID" value="RHF90475.1"/>
    <property type="molecule type" value="Genomic_DNA"/>
</dbReference>
<dbReference type="Gene3D" id="2.60.120.280">
    <property type="entry name" value="Regulatory protein AraC"/>
    <property type="match status" value="1"/>
</dbReference>
<dbReference type="Proteomes" id="UP000186685">
    <property type="component" value="Unassembled WGS sequence"/>
</dbReference>
<reference evidence="6 15" key="1">
    <citation type="journal article" date="2016" name="Nat. Biotechnol.">
        <title>Measurement of bacterial replication rates in microbial communities.</title>
        <authorList>
            <person name="Brown C.T."/>
            <person name="Olm M.R."/>
            <person name="Thomas B.C."/>
            <person name="Banfield J.F."/>
        </authorList>
    </citation>
    <scope>NUCLEOTIDE SEQUENCE [LARGE SCALE GENOMIC DNA]</scope>
    <source>
        <strain evidence="6">45_130</strain>
    </source>
</reference>
<evidence type="ECO:0000256" key="3">
    <source>
        <dbReference type="ARBA" id="ARBA00023163"/>
    </source>
</evidence>
<reference evidence="5" key="3">
    <citation type="journal article" date="2021" name="PeerJ">
        <title>Extensive microbial diversity within the chicken gut microbiome revealed by metagenomics and culture.</title>
        <authorList>
            <person name="Gilroy R."/>
            <person name="Ravi A."/>
            <person name="Getino M."/>
            <person name="Pursley I."/>
            <person name="Horton D.L."/>
            <person name="Alikhan N.F."/>
            <person name="Baker D."/>
            <person name="Gharbi K."/>
            <person name="Hall N."/>
            <person name="Watson M."/>
            <person name="Adriaenssens E.M."/>
            <person name="Foster-Nyarko E."/>
            <person name="Jarju S."/>
            <person name="Secka A."/>
            <person name="Antonio M."/>
            <person name="Oren A."/>
            <person name="Chaudhuri R.R."/>
            <person name="La Ragione R."/>
            <person name="Hildebrand F."/>
            <person name="Pallen M.J."/>
        </authorList>
    </citation>
    <scope>NUCLEOTIDE SEQUENCE</scope>
    <source>
        <strain evidence="5">9794</strain>
    </source>
</reference>
<dbReference type="Proteomes" id="UP000284916">
    <property type="component" value="Unassembled WGS sequence"/>
</dbReference>
<reference evidence="5" key="4">
    <citation type="submission" date="2021-09" db="EMBL/GenBank/DDBJ databases">
        <authorList>
            <person name="Gilroy R."/>
        </authorList>
    </citation>
    <scope>NUCLEOTIDE SEQUENCE</scope>
    <source>
        <strain evidence="5">9794</strain>
    </source>
</reference>
<dbReference type="SUPFAM" id="SSF46689">
    <property type="entry name" value="Homeodomain-like"/>
    <property type="match status" value="2"/>
</dbReference>
<evidence type="ECO:0000313" key="13">
    <source>
        <dbReference type="EMBL" id="RHL20098.1"/>
    </source>
</evidence>
<dbReference type="InterPro" id="IPR018060">
    <property type="entry name" value="HTH_AraC"/>
</dbReference>
<evidence type="ECO:0000313" key="23">
    <source>
        <dbReference type="Proteomes" id="UP000285750"/>
    </source>
</evidence>
<dbReference type="EMBL" id="MNQR01000014">
    <property type="protein sequence ID" value="OKZ11348.1"/>
    <property type="molecule type" value="Genomic_DNA"/>
</dbReference>
<evidence type="ECO:0000313" key="8">
    <source>
        <dbReference type="EMBL" id="RGM34294.1"/>
    </source>
</evidence>
<dbReference type="Proteomes" id="UP000722357">
    <property type="component" value="Unassembled WGS sequence"/>
</dbReference>
<dbReference type="Proteomes" id="UP000260862">
    <property type="component" value="Unassembled WGS sequence"/>
</dbReference>
<dbReference type="Pfam" id="PF02311">
    <property type="entry name" value="AraC_binding"/>
    <property type="match status" value="1"/>
</dbReference>
<dbReference type="EMBL" id="QSTF01000072">
    <property type="protein sequence ID" value="RGM34294.1"/>
    <property type="molecule type" value="Genomic_DNA"/>
</dbReference>
<accession>A0A1Q6GK68</accession>
<dbReference type="Proteomes" id="UP000283485">
    <property type="component" value="Unassembled WGS sequence"/>
</dbReference>
<dbReference type="EMBL" id="QSQT01000005">
    <property type="protein sequence ID" value="RGK57345.1"/>
    <property type="molecule type" value="Genomic_DNA"/>
</dbReference>
<proteinExistence type="predicted"/>
<evidence type="ECO:0000313" key="17">
    <source>
        <dbReference type="Proteomes" id="UP000260814"/>
    </source>
</evidence>
<dbReference type="GeneID" id="43184368"/>
<name>A0A1Q6GK68_9BACT</name>
<evidence type="ECO:0000259" key="4">
    <source>
        <dbReference type="PROSITE" id="PS01124"/>
    </source>
</evidence>
<dbReference type="Proteomes" id="UP000260814">
    <property type="component" value="Unassembled WGS sequence"/>
</dbReference>
<dbReference type="Pfam" id="PF12833">
    <property type="entry name" value="HTH_18"/>
    <property type="match status" value="1"/>
</dbReference>
<evidence type="ECO:0000313" key="9">
    <source>
        <dbReference type="EMBL" id="RGM91392.1"/>
    </source>
</evidence>
<evidence type="ECO:0000313" key="7">
    <source>
        <dbReference type="EMBL" id="RGK57345.1"/>
    </source>
</evidence>
<dbReference type="PROSITE" id="PS01124">
    <property type="entry name" value="HTH_ARAC_FAMILY_2"/>
    <property type="match status" value="1"/>
</dbReference>
<evidence type="ECO:0000256" key="2">
    <source>
        <dbReference type="ARBA" id="ARBA00023125"/>
    </source>
</evidence>
<dbReference type="RefSeq" id="WP_007560193.1">
    <property type="nucleotide sequence ID" value="NZ_CABKPU010000010.1"/>
</dbReference>